<reference evidence="3 4" key="1">
    <citation type="journal article" date="2019" name="Sci. Rep.">
        <title>Differences in resource use lead to coexistence of seed-transmitted microbial populations.</title>
        <authorList>
            <person name="Torres-Cortes G."/>
            <person name="Garcia B.J."/>
            <person name="Compant S."/>
            <person name="Rezki S."/>
            <person name="Jones P."/>
            <person name="Preveaux A."/>
            <person name="Briand M."/>
            <person name="Roulet A."/>
            <person name="Bouchez O."/>
            <person name="Jacobson D."/>
            <person name="Barret M."/>
        </authorList>
    </citation>
    <scope>NUCLEOTIDE SEQUENCE [LARGE SCALE GENOMIC DNA]</scope>
    <source>
        <strain evidence="3 4">CFBP13511</strain>
    </source>
</reference>
<dbReference type="AlphaFoldDB" id="A0A4U3FDN0"/>
<protein>
    <recommendedName>
        <fullName evidence="6">Toxin CptA</fullName>
    </recommendedName>
</protein>
<dbReference type="Pfam" id="PF07254">
    <property type="entry name" value="Cpta_toxin"/>
    <property type="match status" value="1"/>
</dbReference>
<dbReference type="EMBL" id="JACYNN010000006">
    <property type="protein sequence ID" value="MBD8106904.1"/>
    <property type="molecule type" value="Genomic_DNA"/>
</dbReference>
<evidence type="ECO:0000313" key="3">
    <source>
        <dbReference type="EMBL" id="TKJ91903.1"/>
    </source>
</evidence>
<organism evidence="3 4">
    <name type="scientific">Erwinia persicina</name>
    <dbReference type="NCBI Taxonomy" id="55211"/>
    <lineage>
        <taxon>Bacteria</taxon>
        <taxon>Pseudomonadati</taxon>
        <taxon>Pseudomonadota</taxon>
        <taxon>Gammaproteobacteria</taxon>
        <taxon>Enterobacterales</taxon>
        <taxon>Erwiniaceae</taxon>
        <taxon>Erwinia</taxon>
    </lineage>
</organism>
<evidence type="ECO:0000313" key="4">
    <source>
        <dbReference type="Proteomes" id="UP000306393"/>
    </source>
</evidence>
<evidence type="ECO:0008006" key="6">
    <source>
        <dbReference type="Google" id="ProtNLM"/>
    </source>
</evidence>
<evidence type="ECO:0000313" key="2">
    <source>
        <dbReference type="EMBL" id="MBD8106904.1"/>
    </source>
</evidence>
<keyword evidence="1" id="KW-1133">Transmembrane helix</keyword>
<gene>
    <name evidence="3" type="ORF">EpCFBP13511_08180</name>
    <name evidence="2" type="ORF">IFT93_10805</name>
</gene>
<name>A0A4U3FDN0_9GAMM</name>
<feature type="transmembrane region" description="Helical" evidence="1">
    <location>
        <begin position="17"/>
        <end position="34"/>
    </location>
</feature>
<dbReference type="RefSeq" id="WP_137269032.1">
    <property type="nucleotide sequence ID" value="NZ_JACYNM010000006.1"/>
</dbReference>
<keyword evidence="5" id="KW-1185">Reference proteome</keyword>
<evidence type="ECO:0000313" key="5">
    <source>
        <dbReference type="Proteomes" id="UP000661012"/>
    </source>
</evidence>
<dbReference type="EMBL" id="QGAC01000006">
    <property type="protein sequence ID" value="TKJ91903.1"/>
    <property type="molecule type" value="Genomic_DNA"/>
</dbReference>
<keyword evidence="1" id="KW-0812">Transmembrane</keyword>
<comment type="caution">
    <text evidence="3">The sequence shown here is derived from an EMBL/GenBank/DDBJ whole genome shotgun (WGS) entry which is preliminary data.</text>
</comment>
<dbReference type="OrthoDB" id="7060796at2"/>
<keyword evidence="1" id="KW-0472">Membrane</keyword>
<dbReference type="Proteomes" id="UP000661012">
    <property type="component" value="Unassembled WGS sequence"/>
</dbReference>
<evidence type="ECO:0000256" key="1">
    <source>
        <dbReference type="SAM" id="Phobius"/>
    </source>
</evidence>
<proteinExistence type="predicted"/>
<dbReference type="STRING" id="1219360.GCA_001571305_01825"/>
<reference evidence="2 5" key="2">
    <citation type="journal article" date="2020" name="FEMS Microbiol. Ecol.">
        <title>Temporal dynamics of bacterial communities during seed development and maturation.</title>
        <authorList>
            <person name="Chesneau G."/>
            <person name="Torres-Cortes G."/>
            <person name="Briand M."/>
            <person name="Darrasse A."/>
            <person name="Preveaux A."/>
            <person name="Marais C."/>
            <person name="Jacques M.A."/>
            <person name="Shade A."/>
            <person name="Barret M."/>
        </authorList>
    </citation>
    <scope>NUCLEOTIDE SEQUENCE [LARGE SCALE GENOMIC DNA]</scope>
    <source>
        <strain evidence="2 5">CFBP13732</strain>
    </source>
</reference>
<dbReference type="Proteomes" id="UP000306393">
    <property type="component" value="Unassembled WGS sequence"/>
</dbReference>
<sequence>MVRCHCNLRLSRHAQSLSLLLHGGVMLLLLLAPWPPEASLVKVALLLLTGGECLRSCRRTRRWQGLFVLLSGRRVQWHQVQWQMVSPPWMTRHAVRLSLRDNQGRHERLWLFADGMDNSEWRLLRQQLLSKKEWRDE</sequence>
<accession>A0A4U3FDN0</accession>
<dbReference type="InterPro" id="IPR009883">
    <property type="entry name" value="YgfX"/>
</dbReference>